<evidence type="ECO:0000256" key="3">
    <source>
        <dbReference type="ARBA" id="ARBA00023263"/>
    </source>
</evidence>
<dbReference type="Pfam" id="PF02432">
    <property type="entry name" value="Fimbrial_K88"/>
    <property type="match status" value="1"/>
</dbReference>
<comment type="similarity">
    <text evidence="4">Belongs to the fimbrial K88 protein family.</text>
</comment>
<dbReference type="EMBL" id="UGBT01000001">
    <property type="protein sequence ID" value="STH68713.1"/>
    <property type="molecule type" value="Genomic_DNA"/>
</dbReference>
<evidence type="ECO:0000313" key="6">
    <source>
        <dbReference type="EMBL" id="STH68713.1"/>
    </source>
</evidence>
<dbReference type="InterPro" id="IPR003467">
    <property type="entry name" value="Fimbrial_K88_FaeH"/>
</dbReference>
<accession>A0A376NQY3</accession>
<dbReference type="RefSeq" id="WP_077899676.1">
    <property type="nucleotide sequence ID" value="NZ_UGBG01000004.1"/>
</dbReference>
<keyword evidence="3" id="KW-0281">Fimbrium</keyword>
<reference evidence="6 7" key="1">
    <citation type="submission" date="2018-06" db="EMBL/GenBank/DDBJ databases">
        <authorList>
            <consortium name="Pathogen Informatics"/>
            <person name="Doyle S."/>
        </authorList>
    </citation>
    <scope>NUCLEOTIDE SEQUENCE [LARGE SCALE GENOMIC DNA]</scope>
    <source>
        <strain evidence="6 7">NCTC11341</strain>
    </source>
</reference>
<feature type="signal peptide" evidence="5">
    <location>
        <begin position="1"/>
        <end position="30"/>
    </location>
</feature>
<evidence type="ECO:0000256" key="4">
    <source>
        <dbReference type="ARBA" id="ARBA00049989"/>
    </source>
</evidence>
<protein>
    <submittedName>
        <fullName evidence="6">Fimbrial, major and minor subunit</fullName>
    </submittedName>
</protein>
<comment type="subcellular location">
    <subcellularLocation>
        <location evidence="1">Fimbrium</location>
    </subcellularLocation>
</comment>
<dbReference type="Proteomes" id="UP000254428">
    <property type="component" value="Unassembled WGS sequence"/>
</dbReference>
<feature type="chain" id="PRO_5016953152" evidence="5">
    <location>
        <begin position="31"/>
        <end position="274"/>
    </location>
</feature>
<evidence type="ECO:0000256" key="2">
    <source>
        <dbReference type="ARBA" id="ARBA00022729"/>
    </source>
</evidence>
<gene>
    <name evidence="6" type="ORF">NCTC11341_00194</name>
</gene>
<evidence type="ECO:0000313" key="7">
    <source>
        <dbReference type="Proteomes" id="UP000254428"/>
    </source>
</evidence>
<proteinExistence type="inferred from homology"/>
<dbReference type="GO" id="GO:0007155">
    <property type="term" value="P:cell adhesion"/>
    <property type="evidence" value="ECO:0007669"/>
    <property type="project" value="InterPro"/>
</dbReference>
<name>A0A376NQY3_ECOLX</name>
<sequence>MKRQGDYFMKKTLIALTVAASAAVSGSAMAWNPAGLGGNGGTFSMSGTLSKAEKTVPWAVEIGAPVTALDVTVKPDQKNVFILLEKDIPILGIHSGPAGFIGDKGIVPQIDYNNATDVNYMDKGNLPAQLDVTSSDGKKIGTLAFVMRVACQASEKKGEGDDKLDSSMLFASSKGKAFFGGVAKDEKGVWSDAAAYTWATHLFSSIADSWDTKIPYTAGDADETDFSNGNSIYRGYYASGLAKGIPMELVLDQTITSATPVPWKASLPIVISYM</sequence>
<evidence type="ECO:0000256" key="1">
    <source>
        <dbReference type="ARBA" id="ARBA00004561"/>
    </source>
</evidence>
<dbReference type="GO" id="GO:0009289">
    <property type="term" value="C:pilus"/>
    <property type="evidence" value="ECO:0007669"/>
    <property type="project" value="UniProtKB-SubCell"/>
</dbReference>
<dbReference type="AlphaFoldDB" id="A0A376NQY3"/>
<organism evidence="6 7">
    <name type="scientific">Escherichia coli</name>
    <dbReference type="NCBI Taxonomy" id="562"/>
    <lineage>
        <taxon>Bacteria</taxon>
        <taxon>Pseudomonadati</taxon>
        <taxon>Pseudomonadota</taxon>
        <taxon>Gammaproteobacteria</taxon>
        <taxon>Enterobacterales</taxon>
        <taxon>Enterobacteriaceae</taxon>
        <taxon>Escherichia</taxon>
    </lineage>
</organism>
<keyword evidence="2 5" id="KW-0732">Signal</keyword>
<evidence type="ECO:0000256" key="5">
    <source>
        <dbReference type="SAM" id="SignalP"/>
    </source>
</evidence>